<comment type="catalytic activity">
    <reaction evidence="12">
        <text>(R)-5-phosphomevalonate + ATP = (R)-5-diphosphomevalonate + ADP</text>
        <dbReference type="Rhea" id="RHEA:16341"/>
        <dbReference type="ChEBI" id="CHEBI:30616"/>
        <dbReference type="ChEBI" id="CHEBI:57557"/>
        <dbReference type="ChEBI" id="CHEBI:58146"/>
        <dbReference type="ChEBI" id="CHEBI:456216"/>
        <dbReference type="EC" id="2.7.4.2"/>
    </reaction>
    <physiologicalReaction direction="left-to-right" evidence="12">
        <dbReference type="Rhea" id="RHEA:16342"/>
    </physiologicalReaction>
</comment>
<comment type="similarity">
    <text evidence="2 13">Belongs to the GHMP kinase family. Mevalonate kinase subfamily.</text>
</comment>
<keyword evidence="4 13" id="KW-0444">Lipid biosynthesis</keyword>
<reference evidence="15 16" key="1">
    <citation type="journal article" date="2019" name="Nat. Ecol. Evol.">
        <title>Megaphylogeny resolves global patterns of mushroom evolution.</title>
        <authorList>
            <person name="Varga T."/>
            <person name="Krizsan K."/>
            <person name="Foldi C."/>
            <person name="Dima B."/>
            <person name="Sanchez-Garcia M."/>
            <person name="Sanchez-Ramirez S."/>
            <person name="Szollosi G.J."/>
            <person name="Szarkandi J.G."/>
            <person name="Papp V."/>
            <person name="Albert L."/>
            <person name="Andreopoulos W."/>
            <person name="Angelini C."/>
            <person name="Antonin V."/>
            <person name="Barry K.W."/>
            <person name="Bougher N.L."/>
            <person name="Buchanan P."/>
            <person name="Buyck B."/>
            <person name="Bense V."/>
            <person name="Catcheside P."/>
            <person name="Chovatia M."/>
            <person name="Cooper J."/>
            <person name="Damon W."/>
            <person name="Desjardin D."/>
            <person name="Finy P."/>
            <person name="Geml J."/>
            <person name="Haridas S."/>
            <person name="Hughes K."/>
            <person name="Justo A."/>
            <person name="Karasinski D."/>
            <person name="Kautmanova I."/>
            <person name="Kiss B."/>
            <person name="Kocsube S."/>
            <person name="Kotiranta H."/>
            <person name="LaButti K.M."/>
            <person name="Lechner B.E."/>
            <person name="Liimatainen K."/>
            <person name="Lipzen A."/>
            <person name="Lukacs Z."/>
            <person name="Mihaltcheva S."/>
            <person name="Morgado L.N."/>
            <person name="Niskanen T."/>
            <person name="Noordeloos M.E."/>
            <person name="Ohm R.A."/>
            <person name="Ortiz-Santana B."/>
            <person name="Ovrebo C."/>
            <person name="Racz N."/>
            <person name="Riley R."/>
            <person name="Savchenko A."/>
            <person name="Shiryaev A."/>
            <person name="Soop K."/>
            <person name="Spirin V."/>
            <person name="Szebenyi C."/>
            <person name="Tomsovsky M."/>
            <person name="Tulloss R.E."/>
            <person name="Uehling J."/>
            <person name="Grigoriev I.V."/>
            <person name="Vagvolgyi C."/>
            <person name="Papp T."/>
            <person name="Martin F.M."/>
            <person name="Miettinen O."/>
            <person name="Hibbett D.S."/>
            <person name="Nagy L.G."/>
        </authorList>
    </citation>
    <scope>NUCLEOTIDE SEQUENCE [LARGE SCALE GENOMIC DNA]</scope>
    <source>
        <strain evidence="15 16">OMC1185</strain>
    </source>
</reference>
<gene>
    <name evidence="15" type="ORF">OE88DRAFT_1642810</name>
</gene>
<keyword evidence="16" id="KW-1185">Reference proteome</keyword>
<evidence type="ECO:0000256" key="2">
    <source>
        <dbReference type="ARBA" id="ARBA00006495"/>
    </source>
</evidence>
<dbReference type="SUPFAM" id="SSF54211">
    <property type="entry name" value="Ribosomal protein S5 domain 2-like"/>
    <property type="match status" value="1"/>
</dbReference>
<dbReference type="GO" id="GO:0004631">
    <property type="term" value="F:phosphomevalonate kinase activity"/>
    <property type="evidence" value="ECO:0007669"/>
    <property type="project" value="UniProtKB-UniRule"/>
</dbReference>
<comment type="pathway">
    <text evidence="1 13">Isoprenoid biosynthesis; isopentenyl diphosphate biosynthesis via mevalonate pathway; isopentenyl diphosphate from (R)-mevalonate: step 2/3.</text>
</comment>
<evidence type="ECO:0000256" key="1">
    <source>
        <dbReference type="ARBA" id="ARBA00005017"/>
    </source>
</evidence>
<proteinExistence type="inferred from homology"/>
<keyword evidence="10 13" id="KW-0443">Lipid metabolism</keyword>
<sequence>MATTVVSSPGKVLLAGGYLVLDPAYSGVVVSTSARFYTIIQGEGASDARGAYRIRVRSPQFVDATWIYTVQVDENAVRIEQTSNELFIPAARLGSSSSKNKFVHLALHRTLSLALEVRGAPALKEVLSGGLDIAIVGDNDFYSQRAQLQALGLEPVFASLSKLTPFGKTGVRLPEVHKTGLGSSAALITSLVSALLVQFSVIPRTALLQEDDVMTNSDRQLAHNLAQYIHCYAQGKVGSGFDVAAAVFGSQVYTRFKPDVIQLLMGEDSSSLTLLPIISPSNKAWDYRVEPFKLPPLTRLMLADVDAGSDTPSLVGKVLKWRTADSIASHQLWEDLNKTNQALCSELLKLSELHSQNPKAYTAAVRWISSLQPLQWLANPNTSKAEGAAVEAFYQTHQITQDIRSKMRQMGKLSDVPIEPPEQTSLLDACVAQAGVIGGGVPGDLNHELYLAGGYDAVWLLVCDPAGLEYEQKPVYRVGRIWHTWKHLVVTPLSASESTAKGVRLIENIDEVPGLKAATAV</sequence>
<evidence type="ECO:0000256" key="9">
    <source>
        <dbReference type="ARBA" id="ARBA00022955"/>
    </source>
</evidence>
<dbReference type="GO" id="GO:0006696">
    <property type="term" value="P:ergosterol biosynthetic process"/>
    <property type="evidence" value="ECO:0007669"/>
    <property type="project" value="TreeGrafter"/>
</dbReference>
<dbReference type="InterPro" id="IPR035102">
    <property type="entry name" value="Phosphomevalonate_kinase"/>
</dbReference>
<dbReference type="InterPro" id="IPR016005">
    <property type="entry name" value="Erg8"/>
</dbReference>
<evidence type="ECO:0000256" key="13">
    <source>
        <dbReference type="PIRNR" id="PIRNR017288"/>
    </source>
</evidence>
<organism evidence="15 16">
    <name type="scientific">Heliocybe sulcata</name>
    <dbReference type="NCBI Taxonomy" id="5364"/>
    <lineage>
        <taxon>Eukaryota</taxon>
        <taxon>Fungi</taxon>
        <taxon>Dikarya</taxon>
        <taxon>Basidiomycota</taxon>
        <taxon>Agaricomycotina</taxon>
        <taxon>Agaricomycetes</taxon>
        <taxon>Gloeophyllales</taxon>
        <taxon>Gloeophyllaceae</taxon>
        <taxon>Heliocybe</taxon>
    </lineage>
</organism>
<dbReference type="Gene3D" id="3.30.230.10">
    <property type="match status" value="1"/>
</dbReference>
<evidence type="ECO:0000256" key="6">
    <source>
        <dbReference type="ARBA" id="ARBA00022741"/>
    </source>
</evidence>
<evidence type="ECO:0000256" key="12">
    <source>
        <dbReference type="ARBA" id="ARBA00029326"/>
    </source>
</evidence>
<evidence type="ECO:0000256" key="8">
    <source>
        <dbReference type="ARBA" id="ARBA00022840"/>
    </source>
</evidence>
<name>A0A5C3N8P8_9AGAM</name>
<protein>
    <recommendedName>
        <fullName evidence="3 13">Phosphomevalonate kinase</fullName>
        <ecNumber evidence="3 13">2.7.4.2</ecNumber>
    </recommendedName>
</protein>
<keyword evidence="9 13" id="KW-0752">Steroid biosynthesis</keyword>
<dbReference type="InterPro" id="IPR006204">
    <property type="entry name" value="GHMP_kinase_N_dom"/>
</dbReference>
<dbReference type="EC" id="2.7.4.2" evidence="3 13"/>
<dbReference type="InterPro" id="IPR020568">
    <property type="entry name" value="Ribosomal_Su5_D2-typ_SF"/>
</dbReference>
<feature type="domain" description="GHMP kinase N-terminal" evidence="14">
    <location>
        <begin position="177"/>
        <end position="249"/>
    </location>
</feature>
<dbReference type="GO" id="GO:0005777">
    <property type="term" value="C:peroxisome"/>
    <property type="evidence" value="ECO:0007669"/>
    <property type="project" value="TreeGrafter"/>
</dbReference>
<dbReference type="PIRSF" id="PIRSF017288">
    <property type="entry name" value="PMK_GHMP_euk"/>
    <property type="match status" value="1"/>
</dbReference>
<evidence type="ECO:0000256" key="5">
    <source>
        <dbReference type="ARBA" id="ARBA00022679"/>
    </source>
</evidence>
<keyword evidence="11 13" id="KW-0753">Steroid metabolism</keyword>
<evidence type="ECO:0000313" key="16">
    <source>
        <dbReference type="Proteomes" id="UP000305948"/>
    </source>
</evidence>
<dbReference type="UniPathway" id="UPA00057">
    <property type="reaction ID" value="UER00099"/>
</dbReference>
<evidence type="ECO:0000256" key="7">
    <source>
        <dbReference type="ARBA" id="ARBA00022777"/>
    </source>
</evidence>
<keyword evidence="8" id="KW-0067">ATP-binding</keyword>
<evidence type="ECO:0000313" key="15">
    <source>
        <dbReference type="EMBL" id="TFK54229.1"/>
    </source>
</evidence>
<dbReference type="PANTHER" id="PTHR31814">
    <property type="match status" value="1"/>
</dbReference>
<evidence type="ECO:0000256" key="3">
    <source>
        <dbReference type="ARBA" id="ARBA00012958"/>
    </source>
</evidence>
<keyword evidence="6" id="KW-0547">Nucleotide-binding</keyword>
<dbReference type="Pfam" id="PF00288">
    <property type="entry name" value="GHMP_kinases_N"/>
    <property type="match status" value="1"/>
</dbReference>
<keyword evidence="7 13" id="KW-0418">Kinase</keyword>
<dbReference type="GO" id="GO:0010142">
    <property type="term" value="P:farnesyl diphosphate biosynthetic process, mevalonate pathway"/>
    <property type="evidence" value="ECO:0007669"/>
    <property type="project" value="TreeGrafter"/>
</dbReference>
<dbReference type="AlphaFoldDB" id="A0A5C3N8P8"/>
<dbReference type="EMBL" id="ML213506">
    <property type="protein sequence ID" value="TFK54229.1"/>
    <property type="molecule type" value="Genomic_DNA"/>
</dbReference>
<evidence type="ECO:0000259" key="14">
    <source>
        <dbReference type="Pfam" id="PF00288"/>
    </source>
</evidence>
<dbReference type="OrthoDB" id="10262935at2759"/>
<dbReference type="GO" id="GO:0019287">
    <property type="term" value="P:isopentenyl diphosphate biosynthetic process, mevalonate pathway"/>
    <property type="evidence" value="ECO:0007669"/>
    <property type="project" value="UniProtKB-UniRule"/>
</dbReference>
<dbReference type="InterPro" id="IPR014721">
    <property type="entry name" value="Ribsml_uS5_D2-typ_fold_subgr"/>
</dbReference>
<dbReference type="Proteomes" id="UP000305948">
    <property type="component" value="Unassembled WGS sequence"/>
</dbReference>
<keyword evidence="5 13" id="KW-0808">Transferase</keyword>
<dbReference type="GO" id="GO:0005524">
    <property type="term" value="F:ATP binding"/>
    <property type="evidence" value="ECO:0007669"/>
    <property type="project" value="UniProtKB-UniRule"/>
</dbReference>
<evidence type="ECO:0000256" key="11">
    <source>
        <dbReference type="ARBA" id="ARBA00023221"/>
    </source>
</evidence>
<dbReference type="PANTHER" id="PTHR31814:SF2">
    <property type="entry name" value="PHOSPHOMEVALONATE KINASE"/>
    <property type="match status" value="1"/>
</dbReference>
<accession>A0A5C3N8P8</accession>
<evidence type="ECO:0000256" key="10">
    <source>
        <dbReference type="ARBA" id="ARBA00023098"/>
    </source>
</evidence>
<dbReference type="STRING" id="5364.A0A5C3N8P8"/>
<evidence type="ECO:0000256" key="4">
    <source>
        <dbReference type="ARBA" id="ARBA00022516"/>
    </source>
</evidence>